<proteinExistence type="predicted"/>
<dbReference type="PATRIC" id="fig|1204725.3.peg.519"/>
<protein>
    <recommendedName>
        <fullName evidence="3">DUF2769 domain-containing protein</fullName>
    </recommendedName>
</protein>
<dbReference type="OrthoDB" id="71341at2157"/>
<dbReference type="Pfam" id="PF10967">
    <property type="entry name" value="DUF2769"/>
    <property type="match status" value="1"/>
</dbReference>
<name>K2QGC5_METFP</name>
<evidence type="ECO:0000313" key="1">
    <source>
        <dbReference type="EMBL" id="EKF87131.1"/>
    </source>
</evidence>
<evidence type="ECO:0000313" key="2">
    <source>
        <dbReference type="Proteomes" id="UP000007360"/>
    </source>
</evidence>
<dbReference type="Proteomes" id="UP000007360">
    <property type="component" value="Unassembled WGS sequence"/>
</dbReference>
<keyword evidence="2" id="KW-1185">Reference proteome</keyword>
<dbReference type="RefSeq" id="WP_004029713.1">
    <property type="nucleotide sequence ID" value="NZ_AMPO01000001.1"/>
</dbReference>
<dbReference type="EMBL" id="AMPO01000001">
    <property type="protein sequence ID" value="EKF87131.1"/>
    <property type="molecule type" value="Genomic_DNA"/>
</dbReference>
<dbReference type="AlphaFoldDB" id="K2QGC5"/>
<gene>
    <name evidence="1" type="ORF">A994_02565</name>
</gene>
<accession>K2QGC5</accession>
<sequence>MDQFELALEKMSQMPEEQFNQLIDMEKKKICICQTCPTYNQCMTENNEALFCILGKSNCEVDQVECICSQCPAHSNFEMKHELYCTEGSEKEQRLK</sequence>
<comment type="caution">
    <text evidence="1">The sequence shown here is derived from an EMBL/GenBank/DDBJ whole genome shotgun (WGS) entry which is preliminary data.</text>
</comment>
<dbReference type="InterPro" id="IPR020075">
    <property type="entry name" value="Uncharacterised_AF2234"/>
</dbReference>
<reference evidence="1 2" key="1">
    <citation type="journal article" date="2012" name="J. Bacteriol.">
        <title>Draft genome sequence of Methanobacterium formicicum DSM 3637, an archaebacterium isolated from the methane producer amoeba Pelomyxa palustris.</title>
        <authorList>
            <person name="Gutierrez G."/>
        </authorList>
    </citation>
    <scope>NUCLEOTIDE SEQUENCE [LARGE SCALE GENOMIC DNA]</scope>
    <source>
        <strain evidence="2">DSM 3637 / PP1</strain>
    </source>
</reference>
<evidence type="ECO:0008006" key="3">
    <source>
        <dbReference type="Google" id="ProtNLM"/>
    </source>
</evidence>
<organism evidence="1 2">
    <name type="scientific">Methanobacterium formicicum (strain DSM 3637 / PP1)</name>
    <dbReference type="NCBI Taxonomy" id="1204725"/>
    <lineage>
        <taxon>Archaea</taxon>
        <taxon>Methanobacteriati</taxon>
        <taxon>Methanobacteriota</taxon>
        <taxon>Methanomada group</taxon>
        <taxon>Methanobacteria</taxon>
        <taxon>Methanobacteriales</taxon>
        <taxon>Methanobacteriaceae</taxon>
        <taxon>Methanobacterium</taxon>
    </lineage>
</organism>